<organism evidence="10 11">
    <name type="scientific">Pannonibacter tanglangensis</name>
    <dbReference type="NCBI Taxonomy" id="2750084"/>
    <lineage>
        <taxon>Bacteria</taxon>
        <taxon>Pseudomonadati</taxon>
        <taxon>Pseudomonadota</taxon>
        <taxon>Alphaproteobacteria</taxon>
        <taxon>Hyphomicrobiales</taxon>
        <taxon>Stappiaceae</taxon>
        <taxon>Pannonibacter</taxon>
    </lineage>
</organism>
<dbReference type="PANTHER" id="PTHR43821">
    <property type="entry name" value="NAD(P)H NITROREDUCTASE YDJA-RELATED"/>
    <property type="match status" value="1"/>
</dbReference>
<feature type="domain" description="Nitroreductase" evidence="9">
    <location>
        <begin position="28"/>
        <end position="173"/>
    </location>
</feature>
<evidence type="ECO:0000256" key="1">
    <source>
        <dbReference type="ARBA" id="ARBA00001917"/>
    </source>
</evidence>
<comment type="caution">
    <text evidence="10">The sequence shown here is derived from an EMBL/GenBank/DDBJ whole genome shotgun (WGS) entry which is preliminary data.</text>
</comment>
<keyword evidence="11" id="KW-1185">Reference proteome</keyword>
<dbReference type="InterPro" id="IPR029479">
    <property type="entry name" value="Nitroreductase"/>
</dbReference>
<evidence type="ECO:0000256" key="3">
    <source>
        <dbReference type="ARBA" id="ARBA00022630"/>
    </source>
</evidence>
<dbReference type="EC" id="1.-.-.-" evidence="8"/>
<dbReference type="PIRSF" id="PIRSF000232">
    <property type="entry name" value="YdjA"/>
    <property type="match status" value="1"/>
</dbReference>
<evidence type="ECO:0000256" key="5">
    <source>
        <dbReference type="ARBA" id="ARBA00022857"/>
    </source>
</evidence>
<dbReference type="CDD" id="cd02135">
    <property type="entry name" value="YdjA-like"/>
    <property type="match status" value="1"/>
</dbReference>
<sequence length="197" mass="21371">MSSHTPARPEVLEFLLSRRSHPAVSLTAPGPDAPTLEKILTAAARVPDHGKLAPWRFVLYQGDARARIGLRLAEMAEARFGPLDEARRQQELTRFTRAPLVVGVFSRAAVHPKIPVWEQELSAGAVCMTLVTAATAAGFGVQWVSEWIAFDAEAIAFLGGQPDEKVAGFVHIGTASQPPFERPRPVLADITSTWTEA</sequence>
<evidence type="ECO:0000313" key="10">
    <source>
        <dbReference type="EMBL" id="NBN63656.1"/>
    </source>
</evidence>
<protein>
    <recommendedName>
        <fullName evidence="8">Putative NAD(P)H nitroreductase</fullName>
        <ecNumber evidence="8">1.-.-.-</ecNumber>
    </recommendedName>
</protein>
<evidence type="ECO:0000256" key="7">
    <source>
        <dbReference type="ARBA" id="ARBA00023027"/>
    </source>
</evidence>
<evidence type="ECO:0000256" key="2">
    <source>
        <dbReference type="ARBA" id="ARBA00007118"/>
    </source>
</evidence>
<keyword evidence="6 8" id="KW-0560">Oxidoreductase</keyword>
<dbReference type="InterPro" id="IPR026021">
    <property type="entry name" value="YdjA-like"/>
</dbReference>
<dbReference type="RefSeq" id="WP_161675635.1">
    <property type="nucleotide sequence ID" value="NZ_JAABLP010000002.1"/>
</dbReference>
<gene>
    <name evidence="10" type="ORF">GWI71_08170</name>
</gene>
<evidence type="ECO:0000259" key="9">
    <source>
        <dbReference type="Pfam" id="PF00881"/>
    </source>
</evidence>
<dbReference type="InterPro" id="IPR052530">
    <property type="entry name" value="NAD(P)H_nitroreductase"/>
</dbReference>
<keyword evidence="3 8" id="KW-0285">Flavoprotein</keyword>
<dbReference type="Pfam" id="PF00881">
    <property type="entry name" value="Nitroreductase"/>
    <property type="match status" value="1"/>
</dbReference>
<comment type="similarity">
    <text evidence="2 8">Belongs to the nitroreductase family.</text>
</comment>
<dbReference type="Proteomes" id="UP000541347">
    <property type="component" value="Unassembled WGS sequence"/>
</dbReference>
<evidence type="ECO:0000313" key="11">
    <source>
        <dbReference type="Proteomes" id="UP000541347"/>
    </source>
</evidence>
<name>A0ABW9ZFZ5_9HYPH</name>
<dbReference type="SUPFAM" id="SSF55469">
    <property type="entry name" value="FMN-dependent nitroreductase-like"/>
    <property type="match status" value="1"/>
</dbReference>
<dbReference type="PANTHER" id="PTHR43821:SF1">
    <property type="entry name" value="NAD(P)H NITROREDUCTASE YDJA-RELATED"/>
    <property type="match status" value="1"/>
</dbReference>
<keyword evidence="5 8" id="KW-0521">NADP</keyword>
<dbReference type="Gene3D" id="3.40.109.10">
    <property type="entry name" value="NADH Oxidase"/>
    <property type="match status" value="1"/>
</dbReference>
<evidence type="ECO:0000256" key="6">
    <source>
        <dbReference type="ARBA" id="ARBA00023002"/>
    </source>
</evidence>
<dbReference type="InterPro" id="IPR000415">
    <property type="entry name" value="Nitroreductase-like"/>
</dbReference>
<reference evidence="10 11" key="1">
    <citation type="submission" date="2020-01" db="EMBL/GenBank/DDBJ databases">
        <authorList>
            <person name="Peng S.Y."/>
            <person name="Li J."/>
            <person name="Wang M."/>
            <person name="Wang L."/>
            <person name="Wang C.Q."/>
            <person name="Wang J.R."/>
        </authorList>
    </citation>
    <scope>NUCLEOTIDE SEQUENCE [LARGE SCALE GENOMIC DNA]</scope>
    <source>
        <strain evidence="10 11">XCT-34</strain>
    </source>
</reference>
<proteinExistence type="inferred from homology"/>
<evidence type="ECO:0000256" key="4">
    <source>
        <dbReference type="ARBA" id="ARBA00022643"/>
    </source>
</evidence>
<keyword evidence="7 8" id="KW-0520">NAD</keyword>
<dbReference type="EMBL" id="JAABLP010000002">
    <property type="protein sequence ID" value="NBN63656.1"/>
    <property type="molecule type" value="Genomic_DNA"/>
</dbReference>
<accession>A0ABW9ZFZ5</accession>
<evidence type="ECO:0000256" key="8">
    <source>
        <dbReference type="PIRNR" id="PIRNR000232"/>
    </source>
</evidence>
<comment type="cofactor">
    <cofactor evidence="1 8">
        <name>FMN</name>
        <dbReference type="ChEBI" id="CHEBI:58210"/>
    </cofactor>
</comment>
<keyword evidence="4 8" id="KW-0288">FMN</keyword>